<dbReference type="AlphaFoldDB" id="A0A552FWT7"/>
<evidence type="ECO:0000313" key="1">
    <source>
        <dbReference type="EMBL" id="TRU51107.1"/>
    </source>
</evidence>
<reference evidence="1 2" key="1">
    <citation type="submission" date="2019-01" db="EMBL/GenBank/DDBJ databases">
        <title>Coherence of Microcystis species and biogeography revealed through population genomics.</title>
        <authorList>
            <person name="Perez-Carrascal O.M."/>
            <person name="Terrat Y."/>
            <person name="Giani A."/>
            <person name="Fortin N."/>
            <person name="Tromas N."/>
            <person name="Shapiro B.J."/>
        </authorList>
    </citation>
    <scope>NUCLEOTIDE SEQUENCE [LARGE SCALE GENOMIC DNA]</scope>
    <source>
        <strain evidence="1">Ma_QC_Ch_20071001_S25D</strain>
    </source>
</reference>
<accession>A0A552FWT7</accession>
<dbReference type="SUPFAM" id="SSF48452">
    <property type="entry name" value="TPR-like"/>
    <property type="match status" value="1"/>
</dbReference>
<evidence type="ECO:0000313" key="2">
    <source>
        <dbReference type="Proteomes" id="UP000316958"/>
    </source>
</evidence>
<sequence length="212" mass="24136">MVQQLGQFLNLQAGTIEEYQKFLSEVLQAEYESNSDPTVVYPILQRRQHLLDDTFAQLLRQWARYRFSQGKAEEVAVIAAVIGDLCNKLQEFPVGSRANNLEIAITGYQTLLEVYTRDAFPQTWAMIQNNLGTAYSQRIRGERADNLELGIAALNQSLEVYTRDAFPENWAATQNNLGNAYSDRIRGERADNLELAIVAYNQSLEVYTRDAF</sequence>
<protein>
    <submittedName>
        <fullName evidence="1">Tetratricopeptide repeat protein</fullName>
    </submittedName>
</protein>
<organism evidence="1 2">
    <name type="scientific">Microcystis aeruginosa Ma_QC_Ch_20071001_S25D</name>
    <dbReference type="NCBI Taxonomy" id="2486250"/>
    <lineage>
        <taxon>Bacteria</taxon>
        <taxon>Bacillati</taxon>
        <taxon>Cyanobacteriota</taxon>
        <taxon>Cyanophyceae</taxon>
        <taxon>Oscillatoriophycideae</taxon>
        <taxon>Chroococcales</taxon>
        <taxon>Microcystaceae</taxon>
        <taxon>Microcystis</taxon>
    </lineage>
</organism>
<gene>
    <name evidence="1" type="ORF">EWV57_08560</name>
</gene>
<dbReference type="Gene3D" id="1.25.40.10">
    <property type="entry name" value="Tetratricopeptide repeat domain"/>
    <property type="match status" value="1"/>
</dbReference>
<comment type="caution">
    <text evidence="1">The sequence shown here is derived from an EMBL/GenBank/DDBJ whole genome shotgun (WGS) entry which is preliminary data.</text>
</comment>
<feature type="non-terminal residue" evidence="1">
    <location>
        <position position="212"/>
    </location>
</feature>
<dbReference type="Proteomes" id="UP000316958">
    <property type="component" value="Unassembled WGS sequence"/>
</dbReference>
<proteinExistence type="predicted"/>
<name>A0A552FWT7_MICAE</name>
<dbReference type="EMBL" id="SFBE01000143">
    <property type="protein sequence ID" value="TRU51107.1"/>
    <property type="molecule type" value="Genomic_DNA"/>
</dbReference>
<dbReference type="InterPro" id="IPR011990">
    <property type="entry name" value="TPR-like_helical_dom_sf"/>
</dbReference>